<reference evidence="2 3" key="1">
    <citation type="submission" date="2016-10" db="EMBL/GenBank/DDBJ databases">
        <authorList>
            <person name="de Groot N.N."/>
        </authorList>
    </citation>
    <scope>NUCLEOTIDE SEQUENCE [LARGE SCALE GENOMIC DNA]</scope>
    <source>
        <strain evidence="2 3">CGMCC 4.3519</strain>
    </source>
</reference>
<evidence type="ECO:0000256" key="1">
    <source>
        <dbReference type="SAM" id="Phobius"/>
    </source>
</evidence>
<sequence length="69" mass="7266">MRQSHRRRLDLIVFVSILTAGIVLVLIGVPADSLATITVALSGLYGTWTSARTTAPRSSSQAPDEGTGL</sequence>
<proteinExistence type="predicted"/>
<keyword evidence="3" id="KW-1185">Reference proteome</keyword>
<dbReference type="AlphaFoldDB" id="A0A1H9KEY5"/>
<evidence type="ECO:0000313" key="2">
    <source>
        <dbReference type="EMBL" id="SEQ97726.1"/>
    </source>
</evidence>
<organism evidence="2 3">
    <name type="scientific">Streptomyces radiopugnans</name>
    <dbReference type="NCBI Taxonomy" id="403935"/>
    <lineage>
        <taxon>Bacteria</taxon>
        <taxon>Bacillati</taxon>
        <taxon>Actinomycetota</taxon>
        <taxon>Actinomycetes</taxon>
        <taxon>Kitasatosporales</taxon>
        <taxon>Streptomycetaceae</taxon>
        <taxon>Streptomyces</taxon>
    </lineage>
</organism>
<keyword evidence="1" id="KW-0472">Membrane</keyword>
<dbReference type="Proteomes" id="UP000199055">
    <property type="component" value="Unassembled WGS sequence"/>
</dbReference>
<feature type="transmembrane region" description="Helical" evidence="1">
    <location>
        <begin position="12"/>
        <end position="31"/>
    </location>
</feature>
<protein>
    <submittedName>
        <fullName evidence="2">Uncharacterized protein</fullName>
    </submittedName>
</protein>
<dbReference type="RefSeq" id="WP_093663272.1">
    <property type="nucleotide sequence ID" value="NZ_FOET01000023.1"/>
</dbReference>
<keyword evidence="1" id="KW-1133">Transmembrane helix</keyword>
<dbReference type="EMBL" id="FOET01000023">
    <property type="protein sequence ID" value="SEQ97726.1"/>
    <property type="molecule type" value="Genomic_DNA"/>
</dbReference>
<accession>A0A1H9KEY5</accession>
<gene>
    <name evidence="2" type="ORF">SAMN05216481_12320</name>
</gene>
<evidence type="ECO:0000313" key="3">
    <source>
        <dbReference type="Proteomes" id="UP000199055"/>
    </source>
</evidence>
<keyword evidence="1" id="KW-0812">Transmembrane</keyword>
<name>A0A1H9KEY5_9ACTN</name>